<comment type="caution">
    <text evidence="3">The sequence shown here is derived from an EMBL/GenBank/DDBJ whole genome shotgun (WGS) entry which is preliminary data.</text>
</comment>
<proteinExistence type="predicted"/>
<keyword evidence="1" id="KW-0175">Coiled coil</keyword>
<evidence type="ECO:0000313" key="3">
    <source>
        <dbReference type="EMBL" id="MTG97643.1"/>
    </source>
</evidence>
<dbReference type="OrthoDB" id="1496309at2"/>
<sequence>MSDIIPIKPNRQKLENAKLAVQKIADKTPQTPTLSTFRHGKSWYGVTHKVTGEDMNVFVSDIQSLIFQLNKENIDTYKQFTAVYNFFDILDKEYIKYFNLSIDKLEVVTEEARKAGNDALNAQKEITRTIQVLKLTIEKLTKNKIETDNKLVSFENDIKAKLTQLNRIDELKRDLESNKHFSDVDTIWADVQTHKANISSIEERLSKGLIDISLLKDYKSKLEGLKYLSDVDTMWTDVQTHKTNIIGIEERLSKGLIDISLLKDYKSKLEGLRYLNDVDAIWADVQDHKKEFSKVNTSINLLSNKTYELENSFFKELKALDNKLDANSQEFTKKIKISYVMTGIALLISVVHIIVSLL</sequence>
<dbReference type="RefSeq" id="WP_155091688.1">
    <property type="nucleotide sequence ID" value="NZ_WMJX01000008.1"/>
</dbReference>
<dbReference type="AlphaFoldDB" id="A0A6I3LHD2"/>
<evidence type="ECO:0000256" key="2">
    <source>
        <dbReference type="SAM" id="Phobius"/>
    </source>
</evidence>
<dbReference type="Proteomes" id="UP000438760">
    <property type="component" value="Unassembled WGS sequence"/>
</dbReference>
<gene>
    <name evidence="3" type="ORF">GJV76_05745</name>
</gene>
<keyword evidence="4" id="KW-1185">Reference proteome</keyword>
<dbReference type="EMBL" id="WMJX01000008">
    <property type="protein sequence ID" value="MTG97643.1"/>
    <property type="molecule type" value="Genomic_DNA"/>
</dbReference>
<keyword evidence="2" id="KW-0472">Membrane</keyword>
<keyword evidence="2" id="KW-0812">Transmembrane</keyword>
<feature type="coiled-coil region" evidence="1">
    <location>
        <begin position="105"/>
        <end position="157"/>
    </location>
</feature>
<accession>A0A6I3LHD2</accession>
<protein>
    <submittedName>
        <fullName evidence="3">Uncharacterized protein</fullName>
    </submittedName>
</protein>
<evidence type="ECO:0000313" key="4">
    <source>
        <dbReference type="Proteomes" id="UP000438760"/>
    </source>
</evidence>
<name>A0A6I3LHD2_9FLAO</name>
<reference evidence="3 4" key="1">
    <citation type="submission" date="2019-11" db="EMBL/GenBank/DDBJ databases">
        <title>Genome of Strain BIT-d1.</title>
        <authorList>
            <person name="Yang Y."/>
        </authorList>
    </citation>
    <scope>NUCLEOTIDE SEQUENCE [LARGE SCALE GENOMIC DNA]</scope>
    <source>
        <strain evidence="3 4">BIT-d1</strain>
    </source>
</reference>
<evidence type="ECO:0000256" key="1">
    <source>
        <dbReference type="SAM" id="Coils"/>
    </source>
</evidence>
<keyword evidence="2" id="KW-1133">Transmembrane helix</keyword>
<feature type="transmembrane region" description="Helical" evidence="2">
    <location>
        <begin position="337"/>
        <end position="357"/>
    </location>
</feature>
<organism evidence="3 4">
    <name type="scientific">Myroides albus</name>
    <dbReference type="NCBI Taxonomy" id="2562892"/>
    <lineage>
        <taxon>Bacteria</taxon>
        <taxon>Pseudomonadati</taxon>
        <taxon>Bacteroidota</taxon>
        <taxon>Flavobacteriia</taxon>
        <taxon>Flavobacteriales</taxon>
        <taxon>Flavobacteriaceae</taxon>
        <taxon>Myroides</taxon>
    </lineage>
</organism>